<sequence length="187" mass="21219">MYKRIVVTVVTLILVASACFVGIHEYLRRTEIQQKEELMRIELAKQQAEIQIQEAARKKIEEEERVKQEAAAKEEEARKAAQQAEIAAKIAGEYEKSAKLVGGIERSVRKSYLKNFVLQLNNPSSATVSFDLKCYHLDGTPKTLRVSIDAYQTKEISFQEGWTDNFLPGEKVEALLDGNVIWAYTIP</sequence>
<dbReference type="EMBL" id="WVUD01000001">
    <property type="protein sequence ID" value="MYL81781.1"/>
    <property type="molecule type" value="Genomic_DNA"/>
</dbReference>
<dbReference type="AlphaFoldDB" id="A0A7C9IJ30"/>
<proteinExistence type="predicted"/>
<name>A0A7C9IJ30_9BACT</name>
<organism evidence="2 3">
    <name type="scientific">Solidesulfovibrio aerotolerans</name>
    <dbReference type="NCBI Taxonomy" id="295255"/>
    <lineage>
        <taxon>Bacteria</taxon>
        <taxon>Pseudomonadati</taxon>
        <taxon>Thermodesulfobacteriota</taxon>
        <taxon>Desulfovibrionia</taxon>
        <taxon>Desulfovibrionales</taxon>
        <taxon>Desulfovibrionaceae</taxon>
        <taxon>Solidesulfovibrio</taxon>
    </lineage>
</organism>
<keyword evidence="1" id="KW-0175">Coiled coil</keyword>
<evidence type="ECO:0000256" key="1">
    <source>
        <dbReference type="SAM" id="Coils"/>
    </source>
</evidence>
<reference evidence="2 3" key="1">
    <citation type="submission" date="2020-01" db="EMBL/GenBank/DDBJ databases">
        <title>Genome sequence of Desulfovibrio aerotolerans DSM 16695(T).</title>
        <authorList>
            <person name="Karnachuk O."/>
            <person name="Avakyan M."/>
            <person name="Mardanov A."/>
            <person name="Kadnikov V."/>
            <person name="Ravin N."/>
        </authorList>
    </citation>
    <scope>NUCLEOTIDE SEQUENCE [LARGE SCALE GENOMIC DNA]</scope>
    <source>
        <strain evidence="2 3">DSM 16695</strain>
    </source>
</reference>
<dbReference type="RefSeq" id="WP_160958012.1">
    <property type="nucleotide sequence ID" value="NZ_WVUD01000001.1"/>
</dbReference>
<accession>A0A7C9IJ30</accession>
<dbReference type="PROSITE" id="PS51257">
    <property type="entry name" value="PROKAR_LIPOPROTEIN"/>
    <property type="match status" value="1"/>
</dbReference>
<comment type="caution">
    <text evidence="2">The sequence shown here is derived from an EMBL/GenBank/DDBJ whole genome shotgun (WGS) entry which is preliminary data.</text>
</comment>
<protein>
    <recommendedName>
        <fullName evidence="4">Lipoprotein</fullName>
    </recommendedName>
</protein>
<evidence type="ECO:0000313" key="2">
    <source>
        <dbReference type="EMBL" id="MYL81781.1"/>
    </source>
</evidence>
<gene>
    <name evidence="2" type="ORF">GTA51_01330</name>
</gene>
<feature type="coiled-coil region" evidence="1">
    <location>
        <begin position="38"/>
        <end position="87"/>
    </location>
</feature>
<dbReference type="Proteomes" id="UP000482487">
    <property type="component" value="Unassembled WGS sequence"/>
</dbReference>
<evidence type="ECO:0000313" key="3">
    <source>
        <dbReference type="Proteomes" id="UP000482487"/>
    </source>
</evidence>
<evidence type="ECO:0008006" key="4">
    <source>
        <dbReference type="Google" id="ProtNLM"/>
    </source>
</evidence>
<keyword evidence="3" id="KW-1185">Reference proteome</keyword>